<dbReference type="SUPFAM" id="SSF88659">
    <property type="entry name" value="Sigma3 and sigma4 domains of RNA polymerase sigma factors"/>
    <property type="match status" value="1"/>
</dbReference>
<reference evidence="8 9" key="1">
    <citation type="journal article" date="2015" name="Genome Announc.">
        <title>Expanding the biotechnology potential of lactobacilli through comparative genomics of 213 strains and associated genera.</title>
        <authorList>
            <person name="Sun Z."/>
            <person name="Harris H.M."/>
            <person name="McCann A."/>
            <person name="Guo C."/>
            <person name="Argimon S."/>
            <person name="Zhang W."/>
            <person name="Yang X."/>
            <person name="Jeffery I.B."/>
            <person name="Cooney J.C."/>
            <person name="Kagawa T.F."/>
            <person name="Liu W."/>
            <person name="Song Y."/>
            <person name="Salvetti E."/>
            <person name="Wrobel A."/>
            <person name="Rasinkangas P."/>
            <person name="Parkhill J."/>
            <person name="Rea M.C."/>
            <person name="O'Sullivan O."/>
            <person name="Ritari J."/>
            <person name="Douillard F.P."/>
            <person name="Paul Ross R."/>
            <person name="Yang R."/>
            <person name="Briner A.E."/>
            <person name="Felis G.E."/>
            <person name="de Vos W.M."/>
            <person name="Barrangou R."/>
            <person name="Klaenhammer T.R."/>
            <person name="Caufield P.W."/>
            <person name="Cui Y."/>
            <person name="Zhang H."/>
            <person name="O'Toole P.W."/>
        </authorList>
    </citation>
    <scope>NUCLEOTIDE SEQUENCE [LARGE SCALE GENOMIC DNA]</scope>
    <source>
        <strain evidence="8 9">DSM 24301</strain>
    </source>
</reference>
<feature type="domain" description="RNA polymerase sigma-70 region 2" evidence="6">
    <location>
        <begin position="9"/>
        <end position="75"/>
    </location>
</feature>
<dbReference type="Gene3D" id="1.10.1740.10">
    <property type="match status" value="1"/>
</dbReference>
<proteinExistence type="inferred from homology"/>
<dbReference type="AlphaFoldDB" id="A0A0R2MSP0"/>
<dbReference type="Pfam" id="PF08281">
    <property type="entry name" value="Sigma70_r4_2"/>
    <property type="match status" value="1"/>
</dbReference>
<dbReference type="Gene3D" id="1.10.10.10">
    <property type="entry name" value="Winged helix-like DNA-binding domain superfamily/Winged helix DNA-binding domain"/>
    <property type="match status" value="1"/>
</dbReference>
<evidence type="ECO:0000256" key="1">
    <source>
        <dbReference type="ARBA" id="ARBA00010641"/>
    </source>
</evidence>
<dbReference type="InterPro" id="IPR039425">
    <property type="entry name" value="RNA_pol_sigma-70-like"/>
</dbReference>
<dbReference type="SUPFAM" id="SSF88946">
    <property type="entry name" value="Sigma2 domain of RNA polymerase sigma factors"/>
    <property type="match status" value="1"/>
</dbReference>
<dbReference type="InterPro" id="IPR013325">
    <property type="entry name" value="RNA_pol_sigma_r2"/>
</dbReference>
<dbReference type="PATRIC" id="fig|1293598.4.peg.1091"/>
<dbReference type="RefSeq" id="WP_054776922.1">
    <property type="nucleotide sequence ID" value="NZ_BBBX01000005.1"/>
</dbReference>
<dbReference type="InterPro" id="IPR013324">
    <property type="entry name" value="RNA_pol_sigma_r3/r4-like"/>
</dbReference>
<keyword evidence="3" id="KW-0731">Sigma factor</keyword>
<dbReference type="PANTHER" id="PTHR43133">
    <property type="entry name" value="RNA POLYMERASE ECF-TYPE SIGMA FACTO"/>
    <property type="match status" value="1"/>
</dbReference>
<dbReference type="GO" id="GO:0003677">
    <property type="term" value="F:DNA binding"/>
    <property type="evidence" value="ECO:0007669"/>
    <property type="project" value="UniProtKB-KW"/>
</dbReference>
<evidence type="ECO:0000313" key="9">
    <source>
        <dbReference type="Proteomes" id="UP000050969"/>
    </source>
</evidence>
<evidence type="ECO:0000259" key="6">
    <source>
        <dbReference type="Pfam" id="PF04542"/>
    </source>
</evidence>
<dbReference type="Pfam" id="PF04542">
    <property type="entry name" value="Sigma70_r2"/>
    <property type="match status" value="1"/>
</dbReference>
<comment type="caution">
    <text evidence="8">The sequence shown here is derived from an EMBL/GenBank/DDBJ whole genome shotgun (WGS) entry which is preliminary data.</text>
</comment>
<comment type="similarity">
    <text evidence="1">Belongs to the sigma-70 factor family. ECF subfamily.</text>
</comment>
<dbReference type="STRING" id="1293598.IV56_GL001041"/>
<dbReference type="InterPro" id="IPR013249">
    <property type="entry name" value="RNA_pol_sigma70_r4_t2"/>
</dbReference>
<dbReference type="Proteomes" id="UP000050969">
    <property type="component" value="Unassembled WGS sequence"/>
</dbReference>
<keyword evidence="5" id="KW-0804">Transcription</keyword>
<keyword evidence="2" id="KW-0805">Transcription regulation</keyword>
<evidence type="ECO:0000256" key="5">
    <source>
        <dbReference type="ARBA" id="ARBA00023163"/>
    </source>
</evidence>
<dbReference type="InterPro" id="IPR036388">
    <property type="entry name" value="WH-like_DNA-bd_sf"/>
</dbReference>
<gene>
    <name evidence="8" type="ORF">IV56_GL001041</name>
</gene>
<dbReference type="InterPro" id="IPR014284">
    <property type="entry name" value="RNA_pol_sigma-70_dom"/>
</dbReference>
<dbReference type="NCBIfam" id="TIGR02937">
    <property type="entry name" value="sigma70-ECF"/>
    <property type="match status" value="1"/>
</dbReference>
<dbReference type="InterPro" id="IPR007627">
    <property type="entry name" value="RNA_pol_sigma70_r2"/>
</dbReference>
<name>A0A0R2MSP0_9LACO</name>
<protein>
    <submittedName>
        <fullName evidence="8">Uncharacterized protein</fullName>
    </submittedName>
</protein>
<evidence type="ECO:0000256" key="2">
    <source>
        <dbReference type="ARBA" id="ARBA00023015"/>
    </source>
</evidence>
<evidence type="ECO:0000259" key="7">
    <source>
        <dbReference type="Pfam" id="PF08281"/>
    </source>
</evidence>
<dbReference type="GO" id="GO:0006352">
    <property type="term" value="P:DNA-templated transcription initiation"/>
    <property type="evidence" value="ECO:0007669"/>
    <property type="project" value="InterPro"/>
</dbReference>
<feature type="domain" description="RNA polymerase sigma factor 70 region 4 type 2" evidence="7">
    <location>
        <begin position="98"/>
        <end position="148"/>
    </location>
</feature>
<dbReference type="PANTHER" id="PTHR43133:SF8">
    <property type="entry name" value="RNA POLYMERASE SIGMA FACTOR HI_1459-RELATED"/>
    <property type="match status" value="1"/>
</dbReference>
<accession>A0A0R2MSP0</accession>
<organism evidence="8 9">
    <name type="scientific">Lacticaseibacillus saniviri JCM 17471 = DSM 24301</name>
    <dbReference type="NCBI Taxonomy" id="1293598"/>
    <lineage>
        <taxon>Bacteria</taxon>
        <taxon>Bacillati</taxon>
        <taxon>Bacillota</taxon>
        <taxon>Bacilli</taxon>
        <taxon>Lactobacillales</taxon>
        <taxon>Lactobacillaceae</taxon>
        <taxon>Lacticaseibacillus</taxon>
    </lineage>
</organism>
<dbReference type="GO" id="GO:0016987">
    <property type="term" value="F:sigma factor activity"/>
    <property type="evidence" value="ECO:0007669"/>
    <property type="project" value="UniProtKB-KW"/>
</dbReference>
<keyword evidence="9" id="KW-1185">Reference proteome</keyword>
<dbReference type="EMBL" id="JQCE01000035">
    <property type="protein sequence ID" value="KRO16599.1"/>
    <property type="molecule type" value="Genomic_DNA"/>
</dbReference>
<evidence type="ECO:0000256" key="3">
    <source>
        <dbReference type="ARBA" id="ARBA00023082"/>
    </source>
</evidence>
<dbReference type="CDD" id="cd06171">
    <property type="entry name" value="Sigma70_r4"/>
    <property type="match status" value="1"/>
</dbReference>
<keyword evidence="4" id="KW-0238">DNA-binding</keyword>
<evidence type="ECO:0000313" key="8">
    <source>
        <dbReference type="EMBL" id="KRO16599.1"/>
    </source>
</evidence>
<evidence type="ECO:0000256" key="4">
    <source>
        <dbReference type="ARBA" id="ARBA00023125"/>
    </source>
</evidence>
<sequence length="158" mass="18984">MNLQDYEALIRRITREVFFYLQKLGASAADAQDIVQDAFVKLIETEQIIPEPKIRAWMYRSSIRLWIDRTRRHQRYRVVLSDYQALMTQWQWPATGDLNEALQRLDDSEMLLFTLRYIQGFSVKQIAQMMAFSESKTKVTLFRIRQKLKQWLEEDTNE</sequence>